<organism evidence="2">
    <name type="scientific">viral metagenome</name>
    <dbReference type="NCBI Taxonomy" id="1070528"/>
    <lineage>
        <taxon>unclassified sequences</taxon>
        <taxon>metagenomes</taxon>
        <taxon>organismal metagenomes</taxon>
    </lineage>
</organism>
<evidence type="ECO:0000313" key="2">
    <source>
        <dbReference type="EMBL" id="QHT99445.1"/>
    </source>
</evidence>
<dbReference type="EMBL" id="MN740308">
    <property type="protein sequence ID" value="QHT99445.1"/>
    <property type="molecule type" value="Genomic_DNA"/>
</dbReference>
<dbReference type="InterPro" id="IPR043803">
    <property type="entry name" value="DUF5872"/>
</dbReference>
<protein>
    <recommendedName>
        <fullName evidence="1">DUF5872 domain-containing protein</fullName>
    </recommendedName>
</protein>
<feature type="domain" description="DUF5872" evidence="1">
    <location>
        <begin position="5"/>
        <end position="118"/>
    </location>
</feature>
<reference evidence="2" key="1">
    <citation type="journal article" date="2020" name="Nature">
        <title>Giant virus diversity and host interactions through global metagenomics.</title>
        <authorList>
            <person name="Schulz F."/>
            <person name="Roux S."/>
            <person name="Paez-Espino D."/>
            <person name="Jungbluth S."/>
            <person name="Walsh D.A."/>
            <person name="Denef V.J."/>
            <person name="McMahon K.D."/>
            <person name="Konstantinidis K.T."/>
            <person name="Eloe-Fadrosh E.A."/>
            <person name="Kyrpides N.C."/>
            <person name="Woyke T."/>
        </authorList>
    </citation>
    <scope>NUCLEOTIDE SEQUENCE</scope>
    <source>
        <strain evidence="2">GVMAG-M-3300025699-48</strain>
    </source>
</reference>
<evidence type="ECO:0000259" key="1">
    <source>
        <dbReference type="Pfam" id="PF19197"/>
    </source>
</evidence>
<dbReference type="Pfam" id="PF19197">
    <property type="entry name" value="DUF5872"/>
    <property type="match status" value="1"/>
</dbReference>
<sequence>MYMTPTDNKLYNQTKKSVYKKYPKHSAYRSGILVQKYKNNFTKKYGKNAKPYIGKKNNKTGLTRWFDEKWLNQRGEVGYKFKNDIYRPKIRITDDTPITHDELNDSEIKNARVKKYRKGRIDRFRKDTKEGGDTGVFQLPRDDDDNIYINRDEFPNGFDDESDSDDDLNRAFFINESVLSEEEEFNLFKEFYLDKVNICFNKKLEVIMNSNYTELLEEQISLEMILEDIQKYEEVDPPFCDDLPDYNFNFNEELINNLDENQKEELFNDVSQTLKRNILKIEIDTDVFIQEDEFNDLERKIINEDLESIEKKDNFIRIICFILIKRLIENIIYNFLFPDRNNIFCDIDDDYEFDGGNWSKKYKKSINCNKPKGFSQKQYCKYGKNKTQKRKTKFKDYPEFRPNLTPREIFKLGSFGGTYWRPISSAITGKKYKNQHLKYPKTWWEGIPEDHLTRYWDEYDISINKYGVKVGTTLEFWEEKEWIKKYHPYGWVQWYCDFYNGKRSEDDKRQIQRWIRTAGPNSRFRRVLINLINKNNAKYNDFSTSPKIRQTLQHWGYVLTEKDCK</sequence>
<dbReference type="PANTHER" id="PTHR37948:SF1">
    <property type="entry name" value="BLL5189 PROTEIN"/>
    <property type="match status" value="1"/>
</dbReference>
<accession>A0A6C0J411</accession>
<dbReference type="PANTHER" id="PTHR37948">
    <property type="entry name" value="ZGC:113208"/>
    <property type="match status" value="1"/>
</dbReference>
<name>A0A6C0J411_9ZZZZ</name>
<dbReference type="AlphaFoldDB" id="A0A6C0J411"/>
<proteinExistence type="predicted"/>